<evidence type="ECO:0000256" key="1">
    <source>
        <dbReference type="SAM" id="MobiDB-lite"/>
    </source>
</evidence>
<evidence type="ECO:0000313" key="3">
    <source>
        <dbReference type="EMBL" id="GHH79588.1"/>
    </source>
</evidence>
<reference evidence="3" key="1">
    <citation type="journal article" date="2014" name="Int. J. Syst. Evol. Microbiol.">
        <title>Complete genome sequence of Corynebacterium casei LMG S-19264T (=DSM 44701T), isolated from a smear-ripened cheese.</title>
        <authorList>
            <consortium name="US DOE Joint Genome Institute (JGI-PGF)"/>
            <person name="Walter F."/>
            <person name="Albersmeier A."/>
            <person name="Kalinowski J."/>
            <person name="Ruckert C."/>
        </authorList>
    </citation>
    <scope>NUCLEOTIDE SEQUENCE</scope>
    <source>
        <strain evidence="3">JCM 4646</strain>
    </source>
</reference>
<evidence type="ECO:0000313" key="4">
    <source>
        <dbReference type="Proteomes" id="UP000617734"/>
    </source>
</evidence>
<name>A0A919L0P9_9ACTN</name>
<proteinExistence type="predicted"/>
<comment type="caution">
    <text evidence="3">The sequence shown here is derived from an EMBL/GenBank/DDBJ whole genome shotgun (WGS) entry which is preliminary data.</text>
</comment>
<keyword evidence="4" id="KW-1185">Reference proteome</keyword>
<dbReference type="AlphaFoldDB" id="A0A919L0P9"/>
<feature type="signal peptide" evidence="2">
    <location>
        <begin position="1"/>
        <end position="17"/>
    </location>
</feature>
<accession>A0A919L0P9</accession>
<keyword evidence="2" id="KW-0732">Signal</keyword>
<feature type="compositionally biased region" description="Pro residues" evidence="1">
    <location>
        <begin position="29"/>
        <end position="38"/>
    </location>
</feature>
<dbReference type="Proteomes" id="UP000617734">
    <property type="component" value="Unassembled WGS sequence"/>
</dbReference>
<feature type="chain" id="PRO_5039347112" evidence="2">
    <location>
        <begin position="18"/>
        <end position="143"/>
    </location>
</feature>
<feature type="region of interest" description="Disordered" evidence="1">
    <location>
        <begin position="26"/>
        <end position="48"/>
    </location>
</feature>
<organism evidence="3 4">
    <name type="scientific">Kitasatospora indigofera</name>
    <dbReference type="NCBI Taxonomy" id="67307"/>
    <lineage>
        <taxon>Bacteria</taxon>
        <taxon>Bacillati</taxon>
        <taxon>Actinomycetota</taxon>
        <taxon>Actinomycetes</taxon>
        <taxon>Kitasatosporales</taxon>
        <taxon>Streptomycetaceae</taxon>
        <taxon>Kitasatospora</taxon>
    </lineage>
</organism>
<protein>
    <submittedName>
        <fullName evidence="3">Uncharacterized protein</fullName>
    </submittedName>
</protein>
<evidence type="ECO:0000256" key="2">
    <source>
        <dbReference type="SAM" id="SignalP"/>
    </source>
</evidence>
<sequence length="143" mass="14761">MVIRPAFVIGGSGWSLAALGAPAPGYSPGRPPGNPARPGPGAAEDWDPVSFQFPTPAAAVVFLRTGGGPDLRVHGGGNTGEVPSDWGSLPYTGVRAGSSGVRTDPEQEVPVPRPSPRLRGSGRLRLASFSPYPAHRRFPCVLA</sequence>
<gene>
    <name evidence="3" type="ORF">GCM10018781_57930</name>
</gene>
<feature type="region of interest" description="Disordered" evidence="1">
    <location>
        <begin position="72"/>
        <end position="122"/>
    </location>
</feature>
<reference evidence="3" key="2">
    <citation type="submission" date="2020-09" db="EMBL/GenBank/DDBJ databases">
        <authorList>
            <person name="Sun Q."/>
            <person name="Ohkuma M."/>
        </authorList>
    </citation>
    <scope>NUCLEOTIDE SEQUENCE</scope>
    <source>
        <strain evidence="3">JCM 4646</strain>
    </source>
</reference>
<dbReference type="EMBL" id="BNBO01000042">
    <property type="protein sequence ID" value="GHH79588.1"/>
    <property type="molecule type" value="Genomic_DNA"/>
</dbReference>